<dbReference type="PROSITE" id="PS51186">
    <property type="entry name" value="GNAT"/>
    <property type="match status" value="1"/>
</dbReference>
<evidence type="ECO:0000259" key="1">
    <source>
        <dbReference type="PROSITE" id="PS51186"/>
    </source>
</evidence>
<dbReference type="Proteomes" id="UP000033101">
    <property type="component" value="Chromosome"/>
</dbReference>
<dbReference type="HOGENOM" id="CLU_075236_0_0_2"/>
<keyword evidence="2" id="KW-0808">Transferase</keyword>
<dbReference type="Pfam" id="PF14268">
    <property type="entry name" value="YoaP"/>
    <property type="match status" value="1"/>
</dbReference>
<dbReference type="SUPFAM" id="SSF55729">
    <property type="entry name" value="Acyl-CoA N-acyltransferases (Nat)"/>
    <property type="match status" value="1"/>
</dbReference>
<evidence type="ECO:0000313" key="2">
    <source>
        <dbReference type="EMBL" id="AKB78678.1"/>
    </source>
</evidence>
<dbReference type="PATRIC" id="fig|1434110.4.peg.2796"/>
<dbReference type="EMBL" id="CP009516">
    <property type="protein sequence ID" value="AKB78678.1"/>
    <property type="molecule type" value="Genomic_DNA"/>
</dbReference>
<evidence type="ECO:0000313" key="3">
    <source>
        <dbReference type="Proteomes" id="UP000033101"/>
    </source>
</evidence>
<accession>A0A0E3SGJ8</accession>
<name>A0A0E3SGJ8_9EURY</name>
<gene>
    <name evidence="2" type="ORF">MSHOH_2195</name>
</gene>
<dbReference type="STRING" id="1434110.MSHOH_2195"/>
<dbReference type="KEGG" id="mhor:MSHOH_2195"/>
<reference evidence="2 3" key="1">
    <citation type="submission" date="2014-07" db="EMBL/GenBank/DDBJ databases">
        <title>Methanogenic archaea and the global carbon cycle.</title>
        <authorList>
            <person name="Henriksen J.R."/>
            <person name="Luke J."/>
            <person name="Reinhart S."/>
            <person name="Benedict M.N."/>
            <person name="Youngblut N.D."/>
            <person name="Metcalf M.E."/>
            <person name="Whitaker R.J."/>
            <person name="Metcalf W.W."/>
        </authorList>
    </citation>
    <scope>NUCLEOTIDE SEQUENCE [LARGE SCALE GENOMIC DNA]</scope>
    <source>
        <strain evidence="2 3">HB-1</strain>
    </source>
</reference>
<dbReference type="GO" id="GO:0016747">
    <property type="term" value="F:acyltransferase activity, transferring groups other than amino-acyl groups"/>
    <property type="evidence" value="ECO:0007669"/>
    <property type="project" value="InterPro"/>
</dbReference>
<dbReference type="CDD" id="cd04301">
    <property type="entry name" value="NAT_SF"/>
    <property type="match status" value="1"/>
</dbReference>
<keyword evidence="3" id="KW-1185">Reference proteome</keyword>
<dbReference type="AlphaFoldDB" id="A0A0E3SGJ8"/>
<dbReference type="InterPro" id="IPR016181">
    <property type="entry name" value="Acyl_CoA_acyltransferase"/>
</dbReference>
<feature type="domain" description="N-acetyltransferase" evidence="1">
    <location>
        <begin position="32"/>
        <end position="187"/>
    </location>
</feature>
<dbReference type="InterPro" id="IPR000182">
    <property type="entry name" value="GNAT_dom"/>
</dbReference>
<dbReference type="Gene3D" id="3.40.630.30">
    <property type="match status" value="1"/>
</dbReference>
<dbReference type="InterPro" id="IPR025685">
    <property type="entry name" value="YoaP-like_dom"/>
</dbReference>
<sequence length="286" mass="32946">MEQYYISYQIEKEIKKKTAELLSISWGNMTDIEIIDLIPESIADYGVCGYKDLKKNLELRRKIDWFKEYYPKGLRTKIIFSKEGGYQGMIEYIPGKYAHRPVNAEGYMFIHCIFVGFKKEFKGKGYASSLIEECIKDSKEANMQGVAVVTRNGSFMAKKDIFLKKGFILVDEARPDFELLVLKFNQEAPDPKFKNMSLDVEKYAEGLTIIRSVQCPYSVKNVDAILETARNKLKMKTSLIDIKDSDEAQHTPCAFGTFCIIYNGKVISHHPISNTRFENIMKKMIK</sequence>
<proteinExistence type="predicted"/>
<organism evidence="2 3">
    <name type="scientific">Methanosarcina horonobensis HB-1 = JCM 15518</name>
    <dbReference type="NCBI Taxonomy" id="1434110"/>
    <lineage>
        <taxon>Archaea</taxon>
        <taxon>Methanobacteriati</taxon>
        <taxon>Methanobacteriota</taxon>
        <taxon>Stenosarchaea group</taxon>
        <taxon>Methanomicrobia</taxon>
        <taxon>Methanosarcinales</taxon>
        <taxon>Methanosarcinaceae</taxon>
        <taxon>Methanosarcina</taxon>
    </lineage>
</organism>
<protein>
    <submittedName>
        <fullName evidence="2">GCN5-related N-acetyltransferase</fullName>
    </submittedName>
</protein>